<keyword evidence="3 5" id="KW-1133">Transmembrane helix</keyword>
<reference evidence="6" key="1">
    <citation type="submission" date="2022-01" db="EMBL/GenBank/DDBJ databases">
        <authorList>
            <person name="Braso-Vives M."/>
        </authorList>
    </citation>
    <scope>NUCLEOTIDE SEQUENCE</scope>
</reference>
<accession>A0A8J9Z9Z9</accession>
<dbReference type="EMBL" id="OV696703">
    <property type="protein sequence ID" value="CAH1250653.1"/>
    <property type="molecule type" value="Genomic_DNA"/>
</dbReference>
<dbReference type="InterPro" id="IPR050382">
    <property type="entry name" value="MFS_Na/Anion_cotransporter"/>
</dbReference>
<evidence type="ECO:0000256" key="4">
    <source>
        <dbReference type="ARBA" id="ARBA00023136"/>
    </source>
</evidence>
<evidence type="ECO:0000313" key="6">
    <source>
        <dbReference type="EMBL" id="CAH1250653.1"/>
    </source>
</evidence>
<proteinExistence type="predicted"/>
<evidence type="ECO:0000256" key="1">
    <source>
        <dbReference type="ARBA" id="ARBA00004141"/>
    </source>
</evidence>
<evidence type="ECO:0000256" key="3">
    <source>
        <dbReference type="ARBA" id="ARBA00022989"/>
    </source>
</evidence>
<dbReference type="GO" id="GO:0022857">
    <property type="term" value="F:transmembrane transporter activity"/>
    <property type="evidence" value="ECO:0007669"/>
    <property type="project" value="TreeGrafter"/>
</dbReference>
<keyword evidence="2 5" id="KW-0812">Transmembrane</keyword>
<evidence type="ECO:0000256" key="2">
    <source>
        <dbReference type="ARBA" id="ARBA00022692"/>
    </source>
</evidence>
<evidence type="ECO:0000313" key="7">
    <source>
        <dbReference type="Proteomes" id="UP000838412"/>
    </source>
</evidence>
<dbReference type="PANTHER" id="PTHR11662:SF454">
    <property type="entry name" value="SIALIN-LIKE"/>
    <property type="match status" value="1"/>
</dbReference>
<organism evidence="6 7">
    <name type="scientific">Branchiostoma lanceolatum</name>
    <name type="common">Common lancelet</name>
    <name type="synonym">Amphioxus lanceolatum</name>
    <dbReference type="NCBI Taxonomy" id="7740"/>
    <lineage>
        <taxon>Eukaryota</taxon>
        <taxon>Metazoa</taxon>
        <taxon>Chordata</taxon>
        <taxon>Cephalochordata</taxon>
        <taxon>Leptocardii</taxon>
        <taxon>Amphioxiformes</taxon>
        <taxon>Branchiostomatidae</taxon>
        <taxon>Branchiostoma</taxon>
    </lineage>
</organism>
<comment type="subcellular location">
    <subcellularLocation>
        <location evidence="1">Membrane</location>
        <topology evidence="1">Multi-pass membrane protein</topology>
    </subcellularLocation>
</comment>
<dbReference type="GO" id="GO:0006820">
    <property type="term" value="P:monoatomic anion transport"/>
    <property type="evidence" value="ECO:0007669"/>
    <property type="project" value="TreeGrafter"/>
</dbReference>
<gene>
    <name evidence="6" type="primary">SLC17A5</name>
    <name evidence="6" type="ORF">BLAG_LOCUS11304</name>
</gene>
<name>A0A8J9Z9Z9_BRALA</name>
<dbReference type="PANTHER" id="PTHR11662">
    <property type="entry name" value="SOLUTE CARRIER FAMILY 17"/>
    <property type="match status" value="1"/>
</dbReference>
<keyword evidence="4 5" id="KW-0472">Membrane</keyword>
<sequence length="174" mass="18679">MLREVVAPGTVQARFVTVPEMFVTLRHCLTVIAVCLVAVGHVRCDSTAAIALLCLAVTMRGVMIPGFYPSYTELTLGFSGVAYGISNSLANCSGFLAPLLQTIAAWQKVFNIGAAISVSGSVMALLFLRTDPVSWAQDPDEDKLPQPARGKLILDSSNDEKTDTWPVLVYESTV</sequence>
<keyword evidence="7" id="KW-1185">Reference proteome</keyword>
<dbReference type="AlphaFoldDB" id="A0A8J9Z9Z9"/>
<dbReference type="Proteomes" id="UP000838412">
    <property type="component" value="Chromosome 18"/>
</dbReference>
<feature type="transmembrane region" description="Helical" evidence="5">
    <location>
        <begin position="74"/>
        <end position="97"/>
    </location>
</feature>
<feature type="transmembrane region" description="Helical" evidence="5">
    <location>
        <begin position="49"/>
        <end position="68"/>
    </location>
</feature>
<feature type="transmembrane region" description="Helical" evidence="5">
    <location>
        <begin position="24"/>
        <end position="42"/>
    </location>
</feature>
<dbReference type="SUPFAM" id="SSF103473">
    <property type="entry name" value="MFS general substrate transporter"/>
    <property type="match status" value="1"/>
</dbReference>
<dbReference type="OrthoDB" id="2985014at2759"/>
<feature type="transmembrane region" description="Helical" evidence="5">
    <location>
        <begin position="109"/>
        <end position="128"/>
    </location>
</feature>
<dbReference type="Gene3D" id="1.20.1250.20">
    <property type="entry name" value="MFS general substrate transporter like domains"/>
    <property type="match status" value="1"/>
</dbReference>
<protein>
    <submittedName>
        <fullName evidence="6">SLC17A5 protein</fullName>
    </submittedName>
</protein>
<evidence type="ECO:0000256" key="5">
    <source>
        <dbReference type="SAM" id="Phobius"/>
    </source>
</evidence>
<dbReference type="InterPro" id="IPR036259">
    <property type="entry name" value="MFS_trans_sf"/>
</dbReference>
<dbReference type="GO" id="GO:0016324">
    <property type="term" value="C:apical plasma membrane"/>
    <property type="evidence" value="ECO:0007669"/>
    <property type="project" value="TreeGrafter"/>
</dbReference>